<organism evidence="18 19">
    <name type="scientific">Puniceibacterium sediminis</name>
    <dbReference type="NCBI Taxonomy" id="1608407"/>
    <lineage>
        <taxon>Bacteria</taxon>
        <taxon>Pseudomonadati</taxon>
        <taxon>Pseudomonadota</taxon>
        <taxon>Alphaproteobacteria</taxon>
        <taxon>Rhodobacterales</taxon>
        <taxon>Paracoccaceae</taxon>
        <taxon>Puniceibacterium</taxon>
    </lineage>
</organism>
<feature type="binding site" evidence="14 15">
    <location>
        <position position="67"/>
    </location>
    <ligand>
        <name>a divalent metal cation</name>
        <dbReference type="ChEBI" id="CHEBI:60240"/>
    </ligand>
</feature>
<evidence type="ECO:0000313" key="19">
    <source>
        <dbReference type="Proteomes" id="UP000198417"/>
    </source>
</evidence>
<evidence type="ECO:0000313" key="18">
    <source>
        <dbReference type="EMBL" id="SNR48338.1"/>
    </source>
</evidence>
<evidence type="ECO:0000256" key="15">
    <source>
        <dbReference type="PROSITE-ProRule" id="PRU01319"/>
    </source>
</evidence>
<dbReference type="Proteomes" id="UP000198417">
    <property type="component" value="Unassembled WGS sequence"/>
</dbReference>
<evidence type="ECO:0000256" key="12">
    <source>
        <dbReference type="ARBA" id="ARBA00022801"/>
    </source>
</evidence>
<dbReference type="PANTHER" id="PTHR10954">
    <property type="entry name" value="RIBONUCLEASE H2 SUBUNIT A"/>
    <property type="match status" value="1"/>
</dbReference>
<dbReference type="Pfam" id="PF01351">
    <property type="entry name" value="RNase_HII"/>
    <property type="match status" value="1"/>
</dbReference>
<comment type="cofactor">
    <cofactor evidence="2">
        <name>Mg(2+)</name>
        <dbReference type="ChEBI" id="CHEBI:18420"/>
    </cofactor>
</comment>
<reference evidence="18 19" key="1">
    <citation type="submission" date="2017-06" db="EMBL/GenBank/DDBJ databases">
        <authorList>
            <person name="Kim H.J."/>
            <person name="Triplett B.A."/>
        </authorList>
    </citation>
    <scope>NUCLEOTIDE SEQUENCE [LARGE SCALE GENOMIC DNA]</scope>
    <source>
        <strain evidence="18 19">DSM 29052</strain>
    </source>
</reference>
<evidence type="ECO:0000256" key="5">
    <source>
        <dbReference type="ARBA" id="ARBA00007383"/>
    </source>
</evidence>
<dbReference type="PANTHER" id="PTHR10954:SF18">
    <property type="entry name" value="RIBONUCLEASE HII"/>
    <property type="match status" value="1"/>
</dbReference>
<dbReference type="InterPro" id="IPR036397">
    <property type="entry name" value="RNaseH_sf"/>
</dbReference>
<dbReference type="Gene3D" id="3.30.420.10">
    <property type="entry name" value="Ribonuclease H-like superfamily/Ribonuclease H"/>
    <property type="match status" value="1"/>
</dbReference>
<dbReference type="CDD" id="cd07182">
    <property type="entry name" value="RNase_HII_bacteria_HII_like"/>
    <property type="match status" value="1"/>
</dbReference>
<accession>A0A238WPK0</accession>
<keyword evidence="8 14" id="KW-0963">Cytoplasm</keyword>
<evidence type="ECO:0000256" key="3">
    <source>
        <dbReference type="ARBA" id="ARBA00004065"/>
    </source>
</evidence>
<comment type="similarity">
    <text evidence="5 14 16">Belongs to the RNase HII family.</text>
</comment>
<dbReference type="GO" id="GO:0003723">
    <property type="term" value="F:RNA binding"/>
    <property type="evidence" value="ECO:0007669"/>
    <property type="project" value="UniProtKB-UniRule"/>
</dbReference>
<protein>
    <recommendedName>
        <fullName evidence="7 14">Ribonuclease HII</fullName>
        <shortName evidence="14">RNase HII</shortName>
        <ecNumber evidence="6 14">3.1.26.4</ecNumber>
    </recommendedName>
</protein>
<feature type="domain" description="RNase H type-2" evidence="17">
    <location>
        <begin position="61"/>
        <end position="249"/>
    </location>
</feature>
<dbReference type="HAMAP" id="MF_00052_B">
    <property type="entry name" value="RNase_HII_B"/>
    <property type="match status" value="1"/>
</dbReference>
<evidence type="ECO:0000256" key="7">
    <source>
        <dbReference type="ARBA" id="ARBA00019179"/>
    </source>
</evidence>
<comment type="subcellular location">
    <subcellularLocation>
        <location evidence="4 14">Cytoplasm</location>
    </subcellularLocation>
</comment>
<dbReference type="GO" id="GO:0030145">
    <property type="term" value="F:manganese ion binding"/>
    <property type="evidence" value="ECO:0007669"/>
    <property type="project" value="UniProtKB-UniRule"/>
</dbReference>
<evidence type="ECO:0000256" key="11">
    <source>
        <dbReference type="ARBA" id="ARBA00022759"/>
    </source>
</evidence>
<feature type="binding site" evidence="14 15">
    <location>
        <position position="68"/>
    </location>
    <ligand>
        <name>a divalent metal cation</name>
        <dbReference type="ChEBI" id="CHEBI:60240"/>
    </ligand>
</feature>
<dbReference type="EMBL" id="FZNN01000006">
    <property type="protein sequence ID" value="SNR48338.1"/>
    <property type="molecule type" value="Genomic_DNA"/>
</dbReference>
<sequence length="249" mass="26932">MKRGPFASVVLPNVGGGDRKYSFLRDAGQGGACKLCRLRFQEGMIGPDYSFEEELRAGGALRVVGVDEVGRGPLAGPVLACAVWLDPARIPEGLNDSKKLTARRREALCAQILEMAEVGMGEASVEEIDEINILRASHLAMERAIAALGAQPDHVLVDGNLIPRGLTLPATAVIGGDGRSVSIAAASIVAKTARDRLMWDLAQHYPGYGWETNMGYPSKKHRDALRDMGVTPHHRRSFKPVHNILYQGE</sequence>
<keyword evidence="13 14" id="KW-0464">Manganese</keyword>
<dbReference type="SUPFAM" id="SSF53098">
    <property type="entry name" value="Ribonuclease H-like"/>
    <property type="match status" value="1"/>
</dbReference>
<comment type="cofactor">
    <cofactor evidence="14 15">
        <name>Mn(2+)</name>
        <dbReference type="ChEBI" id="CHEBI:29035"/>
    </cofactor>
    <cofactor evidence="14 15">
        <name>Mg(2+)</name>
        <dbReference type="ChEBI" id="CHEBI:18420"/>
    </cofactor>
    <text evidence="14 15">Manganese or magnesium. Binds 1 divalent metal ion per monomer in the absence of substrate. May bind a second metal ion after substrate binding.</text>
</comment>
<evidence type="ECO:0000256" key="1">
    <source>
        <dbReference type="ARBA" id="ARBA00000077"/>
    </source>
</evidence>
<dbReference type="InterPro" id="IPR001352">
    <property type="entry name" value="RNase_HII/HIII"/>
</dbReference>
<evidence type="ECO:0000256" key="10">
    <source>
        <dbReference type="ARBA" id="ARBA00022723"/>
    </source>
</evidence>
<evidence type="ECO:0000256" key="4">
    <source>
        <dbReference type="ARBA" id="ARBA00004496"/>
    </source>
</evidence>
<evidence type="ECO:0000259" key="17">
    <source>
        <dbReference type="PROSITE" id="PS51975"/>
    </source>
</evidence>
<dbReference type="FunFam" id="3.30.420.10:FF:000006">
    <property type="entry name" value="Ribonuclease HII"/>
    <property type="match status" value="1"/>
</dbReference>
<evidence type="ECO:0000256" key="8">
    <source>
        <dbReference type="ARBA" id="ARBA00022490"/>
    </source>
</evidence>
<evidence type="ECO:0000256" key="14">
    <source>
        <dbReference type="HAMAP-Rule" id="MF_00052"/>
    </source>
</evidence>
<keyword evidence="11 14" id="KW-0255">Endonuclease</keyword>
<evidence type="ECO:0000256" key="13">
    <source>
        <dbReference type="ARBA" id="ARBA00023211"/>
    </source>
</evidence>
<keyword evidence="19" id="KW-1185">Reference proteome</keyword>
<dbReference type="GO" id="GO:0005737">
    <property type="term" value="C:cytoplasm"/>
    <property type="evidence" value="ECO:0007669"/>
    <property type="project" value="UniProtKB-SubCell"/>
</dbReference>
<keyword evidence="12 14" id="KW-0378">Hydrolase</keyword>
<dbReference type="AlphaFoldDB" id="A0A238WPK0"/>
<keyword evidence="9 14" id="KW-0540">Nuclease</keyword>
<dbReference type="InterPro" id="IPR024567">
    <property type="entry name" value="RNase_HII/HIII_dom"/>
</dbReference>
<comment type="catalytic activity">
    <reaction evidence="1 14 15 16">
        <text>Endonucleolytic cleavage to 5'-phosphomonoester.</text>
        <dbReference type="EC" id="3.1.26.4"/>
    </reaction>
</comment>
<evidence type="ECO:0000256" key="6">
    <source>
        <dbReference type="ARBA" id="ARBA00012180"/>
    </source>
</evidence>
<dbReference type="NCBIfam" id="NF000595">
    <property type="entry name" value="PRK00015.1-3"/>
    <property type="match status" value="1"/>
</dbReference>
<evidence type="ECO:0000256" key="2">
    <source>
        <dbReference type="ARBA" id="ARBA00001946"/>
    </source>
</evidence>
<dbReference type="GO" id="GO:0004523">
    <property type="term" value="F:RNA-DNA hybrid ribonuclease activity"/>
    <property type="evidence" value="ECO:0007669"/>
    <property type="project" value="UniProtKB-UniRule"/>
</dbReference>
<dbReference type="InterPro" id="IPR022898">
    <property type="entry name" value="RNase_HII"/>
</dbReference>
<gene>
    <name evidence="14" type="primary">rnhB</name>
    <name evidence="18" type="ORF">SAMN06265370_106212</name>
</gene>
<evidence type="ECO:0000256" key="16">
    <source>
        <dbReference type="RuleBase" id="RU003515"/>
    </source>
</evidence>
<dbReference type="EC" id="3.1.26.4" evidence="6 14"/>
<dbReference type="InterPro" id="IPR012337">
    <property type="entry name" value="RNaseH-like_sf"/>
</dbReference>
<dbReference type="PROSITE" id="PS51975">
    <property type="entry name" value="RNASE_H_2"/>
    <property type="match status" value="1"/>
</dbReference>
<dbReference type="GO" id="GO:0006298">
    <property type="term" value="P:mismatch repair"/>
    <property type="evidence" value="ECO:0007669"/>
    <property type="project" value="TreeGrafter"/>
</dbReference>
<dbReference type="GO" id="GO:0043137">
    <property type="term" value="P:DNA replication, removal of RNA primer"/>
    <property type="evidence" value="ECO:0007669"/>
    <property type="project" value="TreeGrafter"/>
</dbReference>
<feature type="binding site" evidence="14 15">
    <location>
        <position position="158"/>
    </location>
    <ligand>
        <name>a divalent metal cation</name>
        <dbReference type="ChEBI" id="CHEBI:60240"/>
    </ligand>
</feature>
<name>A0A238WPK0_9RHOB</name>
<proteinExistence type="inferred from homology"/>
<comment type="function">
    <text evidence="3 14 16">Endonuclease that specifically degrades the RNA of RNA-DNA hybrids.</text>
</comment>
<evidence type="ECO:0000256" key="9">
    <source>
        <dbReference type="ARBA" id="ARBA00022722"/>
    </source>
</evidence>
<dbReference type="GO" id="GO:0032299">
    <property type="term" value="C:ribonuclease H2 complex"/>
    <property type="evidence" value="ECO:0007669"/>
    <property type="project" value="TreeGrafter"/>
</dbReference>
<keyword evidence="10 14" id="KW-0479">Metal-binding</keyword>